<sequence>MSTTSTTQSRIAHLADSDRDDYEHIVHGVAHGEDELTIGKNSPKYWPAEEVEAAAATLEGRTVFRSHGDGDREAIGTVLRAAYEDGVGVVYEAGLEDETIATELSRGDREVSIEAGNASDVERHEDTGAVIMRGYEYTGLATPEKGASAGNYTAPGPAESNPAVAALSAGDIVDVLDTGAELNAYTTESGVRYRGTRGGKLDESAIPNDDYEPHHLFDADTKSASSYPVVDSDGYLRRGNVAAAYSVGPRGSASREDLHGKLRPLNDAFSTPPIDPERLATDAEAEMAALASDLDVKAVAGAVAELAAGTGPDDPADGSTPEGEVLGGAGADASADDEPTDTTDMNNGSNDPDNGDGNGHDVEALLERVDEKDEEIESLQAELEAKEETVAELEEEVEEAKRAYAARLADHNSTLDEDDFVSRFELAELRERFDDLDEDLADDPAPDVQSGGGGGGGNTAALEDEGRERIKEIDQKLAALGSSLPDSREAELREEACELADTDDYEAALEAI</sequence>
<protein>
    <submittedName>
        <fullName evidence="2">Uncharacterized protein</fullName>
    </submittedName>
</protein>
<name>A0A7D5P988_9EURY</name>
<dbReference type="KEGG" id="hrr:HZS55_09195"/>
<accession>A0A7D5P988</accession>
<feature type="region of interest" description="Disordered" evidence="1">
    <location>
        <begin position="247"/>
        <end position="276"/>
    </location>
</feature>
<dbReference type="AlphaFoldDB" id="A0A7D5P988"/>
<evidence type="ECO:0000313" key="3">
    <source>
        <dbReference type="Proteomes" id="UP000509667"/>
    </source>
</evidence>
<dbReference type="EMBL" id="CP058910">
    <property type="protein sequence ID" value="QLH77460.1"/>
    <property type="molecule type" value="Genomic_DNA"/>
</dbReference>
<evidence type="ECO:0000313" key="2">
    <source>
        <dbReference type="EMBL" id="QLH77460.1"/>
    </source>
</evidence>
<dbReference type="OrthoDB" id="387677at2157"/>
<reference evidence="2 3" key="1">
    <citation type="submission" date="2020-07" db="EMBL/GenBank/DDBJ databases">
        <title>Halosimplex pelagicum sp. nov. and Halosimplex rubrum sp. nov., isolated from salted brown alga Laminaria, and emended description of the genus Halosimplex.</title>
        <authorList>
            <person name="Cui H."/>
        </authorList>
    </citation>
    <scope>NUCLEOTIDE SEQUENCE [LARGE SCALE GENOMIC DNA]</scope>
    <source>
        <strain evidence="2 3">R27</strain>
    </source>
</reference>
<dbReference type="RefSeq" id="WP_179911387.1">
    <property type="nucleotide sequence ID" value="NZ_CP058910.1"/>
</dbReference>
<dbReference type="Proteomes" id="UP000509667">
    <property type="component" value="Chromosome"/>
</dbReference>
<dbReference type="Gene3D" id="1.20.5.340">
    <property type="match status" value="1"/>
</dbReference>
<evidence type="ECO:0000256" key="1">
    <source>
        <dbReference type="SAM" id="MobiDB-lite"/>
    </source>
</evidence>
<organism evidence="2 3">
    <name type="scientific">Halosimplex rubrum</name>
    <dbReference type="NCBI Taxonomy" id="869889"/>
    <lineage>
        <taxon>Archaea</taxon>
        <taxon>Methanobacteriati</taxon>
        <taxon>Methanobacteriota</taxon>
        <taxon>Stenosarchaea group</taxon>
        <taxon>Halobacteria</taxon>
        <taxon>Halobacteriales</taxon>
        <taxon>Haloarculaceae</taxon>
        <taxon>Halosimplex</taxon>
    </lineage>
</organism>
<feature type="region of interest" description="Disordered" evidence="1">
    <location>
        <begin position="437"/>
        <end position="466"/>
    </location>
</feature>
<proteinExistence type="predicted"/>
<gene>
    <name evidence="2" type="ORF">HZS55_09195</name>
</gene>
<keyword evidence="3" id="KW-1185">Reference proteome</keyword>
<dbReference type="GeneID" id="56078036"/>
<feature type="region of interest" description="Disordered" evidence="1">
    <location>
        <begin position="308"/>
        <end position="363"/>
    </location>
</feature>